<accession>A0A3M7RU09</accession>
<evidence type="ECO:0000256" key="11">
    <source>
        <dbReference type="ARBA" id="ARBA00046593"/>
    </source>
</evidence>
<evidence type="ECO:0000313" key="14">
    <source>
        <dbReference type="Proteomes" id="UP000276133"/>
    </source>
</evidence>
<evidence type="ECO:0000256" key="4">
    <source>
        <dbReference type="ARBA" id="ARBA00022490"/>
    </source>
</evidence>
<comment type="similarity">
    <text evidence="3">Belongs to the BRI3 family.</text>
</comment>
<dbReference type="GO" id="GO:0005765">
    <property type="term" value="C:lysosomal membrane"/>
    <property type="evidence" value="ECO:0007669"/>
    <property type="project" value="UniProtKB-SubCell"/>
</dbReference>
<gene>
    <name evidence="13" type="ORF">BpHYR1_023706</name>
</gene>
<keyword evidence="6" id="KW-1133">Transmembrane helix</keyword>
<dbReference type="PANTHER" id="PTHR13551:SF1">
    <property type="entry name" value="MEMBRANE PROTEIN BRI3"/>
    <property type="match status" value="1"/>
</dbReference>
<dbReference type="PANTHER" id="PTHR13551">
    <property type="entry name" value="BRAIN PROTEIN I3"/>
    <property type="match status" value="1"/>
</dbReference>
<feature type="region of interest" description="Disordered" evidence="12">
    <location>
        <begin position="1"/>
        <end position="27"/>
    </location>
</feature>
<keyword evidence="5" id="KW-0812">Transmembrane</keyword>
<comment type="subcellular location">
    <subcellularLocation>
        <location evidence="2">Cytoplasm</location>
        <location evidence="2">Perinuclear region</location>
    </subcellularLocation>
    <subcellularLocation>
        <location evidence="1">Lysosome membrane</location>
        <topology evidence="1">Multi-pass membrane protein</topology>
    </subcellularLocation>
</comment>
<evidence type="ECO:0000256" key="12">
    <source>
        <dbReference type="SAM" id="MobiDB-lite"/>
    </source>
</evidence>
<evidence type="ECO:0000256" key="3">
    <source>
        <dbReference type="ARBA" id="ARBA00008090"/>
    </source>
</evidence>
<keyword evidence="8" id="KW-0458">Lysosome</keyword>
<comment type="caution">
    <text evidence="13">The sequence shown here is derived from an EMBL/GenBank/DDBJ whole genome shotgun (WGS) entry which is preliminary data.</text>
</comment>
<dbReference type="OrthoDB" id="2564984at2759"/>
<dbReference type="EMBL" id="REGN01002641">
    <property type="protein sequence ID" value="RNA26910.1"/>
    <property type="molecule type" value="Genomic_DNA"/>
</dbReference>
<evidence type="ECO:0000256" key="6">
    <source>
        <dbReference type="ARBA" id="ARBA00022989"/>
    </source>
</evidence>
<proteinExistence type="inferred from homology"/>
<keyword evidence="7" id="KW-0472">Membrane</keyword>
<evidence type="ECO:0000256" key="8">
    <source>
        <dbReference type="ARBA" id="ARBA00023228"/>
    </source>
</evidence>
<evidence type="ECO:0000256" key="2">
    <source>
        <dbReference type="ARBA" id="ARBA00004556"/>
    </source>
</evidence>
<reference evidence="13 14" key="1">
    <citation type="journal article" date="2018" name="Sci. Rep.">
        <title>Genomic signatures of local adaptation to the degree of environmental predictability in rotifers.</title>
        <authorList>
            <person name="Franch-Gras L."/>
            <person name="Hahn C."/>
            <person name="Garcia-Roger E.M."/>
            <person name="Carmona M.J."/>
            <person name="Serra M."/>
            <person name="Gomez A."/>
        </authorList>
    </citation>
    <scope>NUCLEOTIDE SEQUENCE [LARGE SCALE GENOMIC DNA]</scope>
    <source>
        <strain evidence="13">HYR1</strain>
    </source>
</reference>
<keyword evidence="14" id="KW-1185">Reference proteome</keyword>
<evidence type="ECO:0000313" key="13">
    <source>
        <dbReference type="EMBL" id="RNA26910.1"/>
    </source>
</evidence>
<evidence type="ECO:0000256" key="1">
    <source>
        <dbReference type="ARBA" id="ARBA00004155"/>
    </source>
</evidence>
<comment type="subunit">
    <text evidence="11">Interacts with BRI3BP. Interacts with MGAT1 and IFITM3.</text>
</comment>
<name>A0A3M7RU09_BRAPC</name>
<dbReference type="Pfam" id="PF10164">
    <property type="entry name" value="BRI3"/>
    <property type="match status" value="1"/>
</dbReference>
<dbReference type="GO" id="GO:0048471">
    <property type="term" value="C:perinuclear region of cytoplasm"/>
    <property type="evidence" value="ECO:0007669"/>
    <property type="project" value="UniProtKB-SubCell"/>
</dbReference>
<feature type="compositionally biased region" description="Polar residues" evidence="12">
    <location>
        <begin position="15"/>
        <end position="27"/>
    </location>
</feature>
<evidence type="ECO:0000256" key="5">
    <source>
        <dbReference type="ARBA" id="ARBA00022692"/>
    </source>
</evidence>
<organism evidence="13 14">
    <name type="scientific">Brachionus plicatilis</name>
    <name type="common">Marine rotifer</name>
    <name type="synonym">Brachionus muelleri</name>
    <dbReference type="NCBI Taxonomy" id="10195"/>
    <lineage>
        <taxon>Eukaryota</taxon>
        <taxon>Metazoa</taxon>
        <taxon>Spiralia</taxon>
        <taxon>Gnathifera</taxon>
        <taxon>Rotifera</taxon>
        <taxon>Eurotatoria</taxon>
        <taxon>Monogononta</taxon>
        <taxon>Pseudotrocha</taxon>
        <taxon>Ploima</taxon>
        <taxon>Brachionidae</taxon>
        <taxon>Brachionus</taxon>
    </lineage>
</organism>
<dbReference type="InterPro" id="IPR019317">
    <property type="entry name" value="BRI3"/>
</dbReference>
<evidence type="ECO:0000256" key="7">
    <source>
        <dbReference type="ARBA" id="ARBA00023136"/>
    </source>
</evidence>
<keyword evidence="4" id="KW-0963">Cytoplasm</keyword>
<dbReference type="AlphaFoldDB" id="A0A3M7RU09"/>
<evidence type="ECO:0000256" key="10">
    <source>
        <dbReference type="ARBA" id="ARBA00035449"/>
    </source>
</evidence>
<dbReference type="Proteomes" id="UP000276133">
    <property type="component" value="Unassembled WGS sequence"/>
</dbReference>
<protein>
    <recommendedName>
        <fullName evidence="9">Membrane protein BRI3</fullName>
    </recommendedName>
    <alternativeName>
        <fullName evidence="10">Brain protein I3</fullName>
    </alternativeName>
</protein>
<evidence type="ECO:0000256" key="9">
    <source>
        <dbReference type="ARBA" id="ARBA00035284"/>
    </source>
</evidence>
<sequence>MGGYDEETRPLLGSLQPSAPSTSYQEIVNNPPTYEESQIGYEPPYPTRTGVYSQPSYQAIPIVQTQVILVGGCPACRVGVLEDDYTCCGICCAIFCFPLGVLCCLATKQKRCRNCGAIYG</sequence>